<dbReference type="Proteomes" id="UP001383192">
    <property type="component" value="Unassembled WGS sequence"/>
</dbReference>
<keyword evidence="2" id="KW-1185">Reference proteome</keyword>
<accession>A0AAW0DJJ7</accession>
<evidence type="ECO:0000313" key="1">
    <source>
        <dbReference type="EMBL" id="KAK7050839.1"/>
    </source>
</evidence>
<sequence>MKIKTGTVDVCFISPLLLEAPVLTVTRTWPRPTVPVLVIQHQGPLSPVLFEDLTTTIHLHLHLHPSTFTFTHDQEVSKPIGLHGKFQQSESSPMGTIGGFVSTSTNLFNLDAKAYVLTSGHILSPSHHDATDAATFTDRKPSVAAPPDAYVKTVLDSLQAKITLIEKGMEDIRGDDRPEARRRFKQWSSDLFEYKNDEWHWASFLSRERSRLIGHVEYMDFGLVENGEVQVSSYPSESAPATSSLTSVASSSRAVSTRESYPYSSFSKGQLMFMPFGLVAYLLPHQDPARDRYWKDHIPVTVSMDTDPSIYVNGLLDIAAVKVVSPDPSFHKFSPKWGNMTFGVSVLAESWVANDISGMVNGQASIVLWNKEYLKSIEPEFDIPPGGNTYLVSREFVVFNCDRRFCKPGESH</sequence>
<comment type="caution">
    <text evidence="1">The sequence shown here is derived from an EMBL/GenBank/DDBJ whole genome shotgun (WGS) entry which is preliminary data.</text>
</comment>
<evidence type="ECO:0000313" key="2">
    <source>
        <dbReference type="Proteomes" id="UP001383192"/>
    </source>
</evidence>
<name>A0AAW0DJJ7_9AGAR</name>
<gene>
    <name evidence="1" type="ORF">VNI00_004950</name>
</gene>
<dbReference type="EMBL" id="JAYKXP010000014">
    <property type="protein sequence ID" value="KAK7050839.1"/>
    <property type="molecule type" value="Genomic_DNA"/>
</dbReference>
<proteinExistence type="predicted"/>
<organism evidence="1 2">
    <name type="scientific">Paramarasmius palmivorus</name>
    <dbReference type="NCBI Taxonomy" id="297713"/>
    <lineage>
        <taxon>Eukaryota</taxon>
        <taxon>Fungi</taxon>
        <taxon>Dikarya</taxon>
        <taxon>Basidiomycota</taxon>
        <taxon>Agaricomycotina</taxon>
        <taxon>Agaricomycetes</taxon>
        <taxon>Agaricomycetidae</taxon>
        <taxon>Agaricales</taxon>
        <taxon>Marasmiineae</taxon>
        <taxon>Marasmiaceae</taxon>
        <taxon>Paramarasmius</taxon>
    </lineage>
</organism>
<reference evidence="1 2" key="1">
    <citation type="submission" date="2024-01" db="EMBL/GenBank/DDBJ databases">
        <title>A draft genome for a cacao thread blight-causing isolate of Paramarasmius palmivorus.</title>
        <authorList>
            <person name="Baruah I.K."/>
            <person name="Bukari Y."/>
            <person name="Amoako-Attah I."/>
            <person name="Meinhardt L.W."/>
            <person name="Bailey B.A."/>
            <person name="Cohen S.P."/>
        </authorList>
    </citation>
    <scope>NUCLEOTIDE SEQUENCE [LARGE SCALE GENOMIC DNA]</scope>
    <source>
        <strain evidence="1 2">GH-12</strain>
    </source>
</reference>
<protein>
    <submittedName>
        <fullName evidence="1">Uncharacterized protein</fullName>
    </submittedName>
</protein>
<dbReference type="AlphaFoldDB" id="A0AAW0DJJ7"/>